<name>A0A4V3DKN4_9HYPH</name>
<reference evidence="3 4" key="1">
    <citation type="submission" date="2019-03" db="EMBL/GenBank/DDBJ databases">
        <title>Genomic Encyclopedia of Type Strains, Phase IV (KMG-IV): sequencing the most valuable type-strain genomes for metagenomic binning, comparative biology and taxonomic classification.</title>
        <authorList>
            <person name="Goeker M."/>
        </authorList>
    </citation>
    <scope>NUCLEOTIDE SEQUENCE [LARGE SCALE GENOMIC DNA]</scope>
    <source>
        <strain evidence="3 4">DSM 11603</strain>
    </source>
</reference>
<dbReference type="RefSeq" id="WP_156953477.1">
    <property type="nucleotide sequence ID" value="NZ_KK073884.1"/>
</dbReference>
<dbReference type="Pfam" id="PF11064">
    <property type="entry name" value="DUF2865"/>
    <property type="match status" value="1"/>
</dbReference>
<evidence type="ECO:0000256" key="2">
    <source>
        <dbReference type="SAM" id="SignalP"/>
    </source>
</evidence>
<evidence type="ECO:0000256" key="1">
    <source>
        <dbReference type="SAM" id="MobiDB-lite"/>
    </source>
</evidence>
<dbReference type="Proteomes" id="UP000294958">
    <property type="component" value="Unassembled WGS sequence"/>
</dbReference>
<feature type="compositionally biased region" description="Basic and acidic residues" evidence="1">
    <location>
        <begin position="300"/>
        <end position="309"/>
    </location>
</feature>
<feature type="signal peptide" evidence="2">
    <location>
        <begin position="1"/>
        <end position="28"/>
    </location>
</feature>
<accession>A0A4V3DKN4</accession>
<gene>
    <name evidence="3" type="ORF">DES43_11141</name>
</gene>
<feature type="chain" id="PRO_5020666661" evidence="2">
    <location>
        <begin position="29"/>
        <end position="339"/>
    </location>
</feature>
<organism evidence="3 4">
    <name type="scientific">Aquamicrobium defluvii</name>
    <dbReference type="NCBI Taxonomy" id="69279"/>
    <lineage>
        <taxon>Bacteria</taxon>
        <taxon>Pseudomonadati</taxon>
        <taxon>Pseudomonadota</taxon>
        <taxon>Alphaproteobacteria</taxon>
        <taxon>Hyphomicrobiales</taxon>
        <taxon>Phyllobacteriaceae</taxon>
        <taxon>Aquamicrobium</taxon>
    </lineage>
</organism>
<evidence type="ECO:0000313" key="3">
    <source>
        <dbReference type="EMBL" id="TDR35040.1"/>
    </source>
</evidence>
<evidence type="ECO:0000313" key="4">
    <source>
        <dbReference type="Proteomes" id="UP000294958"/>
    </source>
</evidence>
<keyword evidence="2" id="KW-0732">Signal</keyword>
<dbReference type="EMBL" id="SNZF01000011">
    <property type="protein sequence ID" value="TDR35040.1"/>
    <property type="molecule type" value="Genomic_DNA"/>
</dbReference>
<comment type="caution">
    <text evidence="3">The sequence shown here is derived from an EMBL/GenBank/DDBJ whole genome shotgun (WGS) entry which is preliminary data.</text>
</comment>
<dbReference type="AlphaFoldDB" id="A0A4V3DKN4"/>
<sequence>MAGTVCRLATAALSAFGLAMGWLSFAEAAPSCRQLEAELVRSSPSAGSRTTKKYDNAIARQRDQIAKAGQRARSAGCGFSFFARPGSQCGEVNATIKRMQANLESLQSTRAQLGKGASRADRARILAALETKGCRPKKNAATATSPATASTDDVAGAQANAGVVIRGTGNSSLYYPGNRPYRTQCVRTCDGYFFPMSKSSTPADFQRDQARCEAACPGTRVEMFYSEGRSADPADMVSAVTGKRYSDLPRALVFRRLDIPVEPGCSCGGAVPQGASFVGQSAVPGTRISASPGSSVVDVKAPRGRKEAGEAQAQQPSPEREAEEHRKVRVVGPTFLPDP</sequence>
<feature type="region of interest" description="Disordered" evidence="1">
    <location>
        <begin position="285"/>
        <end position="339"/>
    </location>
</feature>
<protein>
    <submittedName>
        <fullName evidence="3">Uncharacterized protein DUF2865</fullName>
    </submittedName>
</protein>
<proteinExistence type="predicted"/>
<dbReference type="InterPro" id="IPR021293">
    <property type="entry name" value="DUF2865"/>
</dbReference>
<keyword evidence="4" id="KW-1185">Reference proteome</keyword>